<gene>
    <name evidence="2" type="ORF">Ssi02_45900</name>
</gene>
<dbReference type="RefSeq" id="WP_204028757.1">
    <property type="nucleotide sequence ID" value="NZ_BOOW01000029.1"/>
</dbReference>
<organism evidence="2 3">
    <name type="scientific">Sinosporangium siamense</name>
    <dbReference type="NCBI Taxonomy" id="1367973"/>
    <lineage>
        <taxon>Bacteria</taxon>
        <taxon>Bacillati</taxon>
        <taxon>Actinomycetota</taxon>
        <taxon>Actinomycetes</taxon>
        <taxon>Streptosporangiales</taxon>
        <taxon>Streptosporangiaceae</taxon>
        <taxon>Sinosporangium</taxon>
    </lineage>
</organism>
<accession>A0A919RLV8</accession>
<dbReference type="AlphaFoldDB" id="A0A919RLV8"/>
<sequence length="61" mass="7017">MFQEHGLYWTESKQIAISARRSPRSPREPHRVLLWHAVAIVLWATATTTLTWGMLTTTLPT</sequence>
<feature type="transmembrane region" description="Helical" evidence="1">
    <location>
        <begin position="32"/>
        <end position="55"/>
    </location>
</feature>
<protein>
    <submittedName>
        <fullName evidence="2">Uncharacterized protein</fullName>
    </submittedName>
</protein>
<keyword evidence="3" id="KW-1185">Reference proteome</keyword>
<reference evidence="2" key="1">
    <citation type="submission" date="2021-01" db="EMBL/GenBank/DDBJ databases">
        <title>Whole genome shotgun sequence of Sinosporangium siamense NBRC 109515.</title>
        <authorList>
            <person name="Komaki H."/>
            <person name="Tamura T."/>
        </authorList>
    </citation>
    <scope>NUCLEOTIDE SEQUENCE</scope>
    <source>
        <strain evidence="2">NBRC 109515</strain>
    </source>
</reference>
<comment type="caution">
    <text evidence="2">The sequence shown here is derived from an EMBL/GenBank/DDBJ whole genome shotgun (WGS) entry which is preliminary data.</text>
</comment>
<keyword evidence="1" id="KW-0472">Membrane</keyword>
<dbReference type="EMBL" id="BOOW01000029">
    <property type="protein sequence ID" value="GII94359.1"/>
    <property type="molecule type" value="Genomic_DNA"/>
</dbReference>
<proteinExistence type="predicted"/>
<name>A0A919RLV8_9ACTN</name>
<dbReference type="Proteomes" id="UP000606172">
    <property type="component" value="Unassembled WGS sequence"/>
</dbReference>
<evidence type="ECO:0000313" key="2">
    <source>
        <dbReference type="EMBL" id="GII94359.1"/>
    </source>
</evidence>
<keyword evidence="1" id="KW-1133">Transmembrane helix</keyword>
<evidence type="ECO:0000256" key="1">
    <source>
        <dbReference type="SAM" id="Phobius"/>
    </source>
</evidence>
<evidence type="ECO:0000313" key="3">
    <source>
        <dbReference type="Proteomes" id="UP000606172"/>
    </source>
</evidence>
<keyword evidence="1" id="KW-0812">Transmembrane</keyword>